<evidence type="ECO:0000256" key="2">
    <source>
        <dbReference type="ARBA" id="ARBA00022692"/>
    </source>
</evidence>
<dbReference type="CDD" id="cd14978">
    <property type="entry name" value="7tmA_FMRFamide_R-like"/>
    <property type="match status" value="1"/>
</dbReference>
<dbReference type="PANTHER" id="PTHR46641">
    <property type="entry name" value="FMRFAMIDE RECEPTOR-RELATED"/>
    <property type="match status" value="1"/>
</dbReference>
<evidence type="ECO:0000256" key="5">
    <source>
        <dbReference type="SAM" id="Phobius"/>
    </source>
</evidence>
<feature type="transmembrane region" description="Helical" evidence="5">
    <location>
        <begin position="80"/>
        <end position="103"/>
    </location>
</feature>
<dbReference type="Gene3D" id="1.20.1070.10">
    <property type="entry name" value="Rhodopsin 7-helix transmembrane proteins"/>
    <property type="match status" value="1"/>
</dbReference>
<evidence type="ECO:0000256" key="1">
    <source>
        <dbReference type="ARBA" id="ARBA00004370"/>
    </source>
</evidence>
<dbReference type="InterPro" id="IPR017452">
    <property type="entry name" value="GPCR_Rhodpsn_7TM"/>
</dbReference>
<dbReference type="GO" id="GO:0016020">
    <property type="term" value="C:membrane"/>
    <property type="evidence" value="ECO:0007669"/>
    <property type="project" value="UniProtKB-SubCell"/>
</dbReference>
<keyword evidence="4 5" id="KW-0472">Membrane</keyword>
<reference evidence="7" key="1">
    <citation type="journal article" date="2023" name="Mol. Biol. Evol.">
        <title>Third-Generation Sequencing Reveals the Adaptive Role of the Epigenome in Three Deep-Sea Polychaetes.</title>
        <authorList>
            <person name="Perez M."/>
            <person name="Aroh O."/>
            <person name="Sun Y."/>
            <person name="Lan Y."/>
            <person name="Juniper S.K."/>
            <person name="Young C.R."/>
            <person name="Angers B."/>
            <person name="Qian P.Y."/>
        </authorList>
    </citation>
    <scope>NUCLEOTIDE SEQUENCE</scope>
    <source>
        <strain evidence="7">R07B-5</strain>
    </source>
</reference>
<feature type="transmembrane region" description="Helical" evidence="5">
    <location>
        <begin position="164"/>
        <end position="184"/>
    </location>
</feature>
<feature type="domain" description="G-protein coupled receptors family 1 profile" evidence="6">
    <location>
        <begin position="60"/>
        <end position="329"/>
    </location>
</feature>
<keyword evidence="8" id="KW-1185">Reference proteome</keyword>
<dbReference type="AlphaFoldDB" id="A0AAD9UDV4"/>
<protein>
    <recommendedName>
        <fullName evidence="6">G-protein coupled receptors family 1 profile domain-containing protein</fullName>
    </recommendedName>
</protein>
<gene>
    <name evidence="7" type="ORF">NP493_226g07011</name>
</gene>
<dbReference type="Proteomes" id="UP001209878">
    <property type="component" value="Unassembled WGS sequence"/>
</dbReference>
<evidence type="ECO:0000313" key="8">
    <source>
        <dbReference type="Proteomes" id="UP001209878"/>
    </source>
</evidence>
<sequence length="432" mass="48617">MASSNGDEFGNLTDYVVAGNTSSVLASPPPTARSIHNIYMFRFVADVYVSMPIIIIGVIANIIAFIVLCHQKPKLTTTLLLQALAVIDTIVLLLSLFRCVLTVHTRTGLGPYIHIYPYIFLGTYGLTFFIRLTDNWLTILLTIDRYIAVCRPLDAQRICTPKRAYKNMAVVILLAAIFSLPRFFEYDYSVVRGMFKQTKLLRQTYYTIVYRIVLFSLFNYVTPVVTMTVLNIRLLWQLRKANEFRSLMRQASQHSDSSVPATKRSVTIIVLGVVFVCVACNATAFVSHLLWSLHVCFKSLEHLKVNRQYMANISNGLVCFNSAVNFFIYCLCSRNFRQQLVRVFCRGGSACCCCSGCGSGCCDRCHRPLKHRQRRKSSTSTCSCHLDNTTITLGVFPMGGRNWGSRHSTNSSRSVCSKANCSPKHAHIVQRA</sequence>
<evidence type="ECO:0000256" key="4">
    <source>
        <dbReference type="ARBA" id="ARBA00023136"/>
    </source>
</evidence>
<comment type="subcellular location">
    <subcellularLocation>
        <location evidence="1">Membrane</location>
    </subcellularLocation>
</comment>
<dbReference type="SUPFAM" id="SSF81321">
    <property type="entry name" value="Family A G protein-coupled receptor-like"/>
    <property type="match status" value="1"/>
</dbReference>
<organism evidence="7 8">
    <name type="scientific">Ridgeia piscesae</name>
    <name type="common">Tubeworm</name>
    <dbReference type="NCBI Taxonomy" id="27915"/>
    <lineage>
        <taxon>Eukaryota</taxon>
        <taxon>Metazoa</taxon>
        <taxon>Spiralia</taxon>
        <taxon>Lophotrochozoa</taxon>
        <taxon>Annelida</taxon>
        <taxon>Polychaeta</taxon>
        <taxon>Sedentaria</taxon>
        <taxon>Canalipalpata</taxon>
        <taxon>Sabellida</taxon>
        <taxon>Siboglinidae</taxon>
        <taxon>Ridgeia</taxon>
    </lineage>
</organism>
<feature type="transmembrane region" description="Helical" evidence="5">
    <location>
        <begin position="268"/>
        <end position="291"/>
    </location>
</feature>
<accession>A0AAD9UDV4</accession>
<evidence type="ECO:0000259" key="6">
    <source>
        <dbReference type="PROSITE" id="PS50262"/>
    </source>
</evidence>
<evidence type="ECO:0000313" key="7">
    <source>
        <dbReference type="EMBL" id="KAK2185705.1"/>
    </source>
</evidence>
<comment type="caution">
    <text evidence="7">The sequence shown here is derived from an EMBL/GenBank/DDBJ whole genome shotgun (WGS) entry which is preliminary data.</text>
</comment>
<dbReference type="InterPro" id="IPR000276">
    <property type="entry name" value="GPCR_Rhodpsn"/>
</dbReference>
<keyword evidence="2 5" id="KW-0812">Transmembrane</keyword>
<feature type="transmembrane region" description="Helical" evidence="5">
    <location>
        <begin position="311"/>
        <end position="332"/>
    </location>
</feature>
<feature type="transmembrane region" description="Helical" evidence="5">
    <location>
        <begin position="47"/>
        <end position="68"/>
    </location>
</feature>
<dbReference type="InterPro" id="IPR052954">
    <property type="entry name" value="GPCR-Ligand_Int"/>
</dbReference>
<dbReference type="PRINTS" id="PR00237">
    <property type="entry name" value="GPCRRHODOPSN"/>
</dbReference>
<name>A0AAD9UDV4_RIDPI</name>
<proteinExistence type="predicted"/>
<dbReference type="GO" id="GO:0004930">
    <property type="term" value="F:G protein-coupled receptor activity"/>
    <property type="evidence" value="ECO:0007669"/>
    <property type="project" value="InterPro"/>
</dbReference>
<dbReference type="Pfam" id="PF00001">
    <property type="entry name" value="7tm_1"/>
    <property type="match status" value="1"/>
</dbReference>
<feature type="transmembrane region" description="Helical" evidence="5">
    <location>
        <begin position="115"/>
        <end position="143"/>
    </location>
</feature>
<feature type="transmembrane region" description="Helical" evidence="5">
    <location>
        <begin position="204"/>
        <end position="230"/>
    </location>
</feature>
<dbReference type="PROSITE" id="PS50262">
    <property type="entry name" value="G_PROTEIN_RECEP_F1_2"/>
    <property type="match status" value="1"/>
</dbReference>
<evidence type="ECO:0000256" key="3">
    <source>
        <dbReference type="ARBA" id="ARBA00022989"/>
    </source>
</evidence>
<dbReference type="EMBL" id="JAODUO010000226">
    <property type="protein sequence ID" value="KAK2185705.1"/>
    <property type="molecule type" value="Genomic_DNA"/>
</dbReference>
<keyword evidence="3 5" id="KW-1133">Transmembrane helix</keyword>